<dbReference type="SMART" id="SM01349">
    <property type="entry name" value="TOG"/>
    <property type="match status" value="1"/>
</dbReference>
<dbReference type="EMBL" id="JAECZO010000001">
    <property type="protein sequence ID" value="KAK7199699.1"/>
    <property type="molecule type" value="Genomic_DNA"/>
</dbReference>
<dbReference type="GO" id="GO:0005881">
    <property type="term" value="C:cytoplasmic microtubule"/>
    <property type="evidence" value="ECO:0007669"/>
    <property type="project" value="TreeGrafter"/>
</dbReference>
<dbReference type="GO" id="GO:0000278">
    <property type="term" value="P:mitotic cell cycle"/>
    <property type="evidence" value="ECO:0007669"/>
    <property type="project" value="UniProtKB-ARBA"/>
</dbReference>
<feature type="region of interest" description="Disordered" evidence="1">
    <location>
        <begin position="646"/>
        <end position="751"/>
    </location>
</feature>
<feature type="domain" description="TOG" evidence="2">
    <location>
        <begin position="24"/>
        <end position="272"/>
    </location>
</feature>
<dbReference type="InterPro" id="IPR024395">
    <property type="entry name" value="CLASP_N_dom"/>
</dbReference>
<dbReference type="Gene3D" id="1.25.10.10">
    <property type="entry name" value="Leucine-rich Repeat Variant"/>
    <property type="match status" value="3"/>
</dbReference>
<feature type="compositionally biased region" description="Polar residues" evidence="1">
    <location>
        <begin position="647"/>
        <end position="658"/>
    </location>
</feature>
<dbReference type="GO" id="GO:0008017">
    <property type="term" value="F:microtubule binding"/>
    <property type="evidence" value="ECO:0007669"/>
    <property type="project" value="TreeGrafter"/>
</dbReference>
<accession>A0AAW0F276</accession>
<comment type="caution">
    <text evidence="3">The sequence shown here is derived from an EMBL/GenBank/DDBJ whole genome shotgun (WGS) entry which is preliminary data.</text>
</comment>
<evidence type="ECO:0000256" key="1">
    <source>
        <dbReference type="SAM" id="MobiDB-lite"/>
    </source>
</evidence>
<evidence type="ECO:0000259" key="2">
    <source>
        <dbReference type="SMART" id="SM01349"/>
    </source>
</evidence>
<sequence>MAAASTLALTDAEVLRRVQLLGDTLAEEQRLAKEAIGARQPLRHWEHQVQPLRDVQRLLADDISGRPAFVGWMSLYLRNCLLHALQSRRAAVALAAIDVVETLAQACASRASVASVCTWFLPCLTRLAAGSAASASTVSSAAMRALDVVARRCLLTLESVNHLLCDCSAPNAAVRRCSLLVLRTYLHAVKGTTHQLSVNAYTDALHRVLGGRMGDADTTVRRAARRCFWALHVLEPASTEALRRTLPPGLQRQLAAERVEAMEELKAVEPVPSAAPRRGGGAAPQDAHAGDAAVGSSRTATLKDDLQSATASRARASLARAASPGKVHRQLLRAATGALPSAAVEAMLPTPHSYVRGGAAGAGPHRLAGGGTSLLSLMECNDWSVRRAAVLRGQRLCERGALSREDIAVLLTDGLLLRMQDVHFRVVEAAHACLYTLLTHAPTTTQEELHQLLPFLVRALVRNTNHARPAVSAGACHLLDHIIRTHEPRMEVLEAVLRAADDLGAGSSGDSASIAQRSAELLHYVVVVHPKLFSESAAMGTMVRGVLAHQRALEAGGGAEVHRAGVRAAHRSWSVVLGAALVACPDAYRQAVERLDVSERAASQAALRECFAGETVVTAASLRCVYAEALTACAGSWRAAGVGQPVRSATTGESQSADGGSHAAHVRAPPSSRALKEASRQLRELLSTDAPSAPPADMPESIQAPATLSHTPPTTPVAPRTPPLPPSTSPVGCEAAQCSVGGAGAPPPRRDVTAELSRDAVAHFLRRWPHHHSDCDGRREALLSLAEALRRAASPSSCGAGEAHRASCAPEEVEQLLILWERDLFGAEAEAHHHRVRWAALAALHALLQWPSARSSVARQLTRVLSICRRGLDDAFVEVQLQAACCLDALVTTTKLPADLCLGAIASCVTRWQESPARDAATPGWLELLHMVRRIVEQTQPAWSGAHDEVAAAAAPKARRLPRSSSLTSPVLHRVFCALSGCLDHCHAAVRLCAVLVLAALCRVLGDASAVPFLTPLSPAHRCLVDRYRDTPLEVQPWRLTA</sequence>
<dbReference type="GO" id="GO:0000226">
    <property type="term" value="P:microtubule cytoskeleton organization"/>
    <property type="evidence" value="ECO:0007669"/>
    <property type="project" value="UniProtKB-ARBA"/>
</dbReference>
<feature type="region of interest" description="Disordered" evidence="1">
    <location>
        <begin position="268"/>
        <end position="308"/>
    </location>
</feature>
<protein>
    <submittedName>
        <fullName evidence="3">CLASP N terminal</fullName>
    </submittedName>
</protein>
<name>A0AAW0F276_9TRYP</name>
<feature type="compositionally biased region" description="Low complexity" evidence="1">
    <location>
        <begin position="283"/>
        <end position="293"/>
    </location>
</feature>
<dbReference type="InterPro" id="IPR016024">
    <property type="entry name" value="ARM-type_fold"/>
</dbReference>
<reference evidence="3 4" key="1">
    <citation type="journal article" date="2021" name="MBio">
        <title>A New Model Trypanosomatid, Novymonas esmeraldas: Genomic Perception of Its 'Candidatus Pandoraea novymonadis' Endosymbiont.</title>
        <authorList>
            <person name="Zakharova A."/>
            <person name="Saura A."/>
            <person name="Butenko A."/>
            <person name="Podesvova L."/>
            <person name="Warmusova S."/>
            <person name="Kostygov A.Y."/>
            <person name="Nenarokova A."/>
            <person name="Lukes J."/>
            <person name="Opperdoes F.R."/>
            <person name="Yurchenko V."/>
        </authorList>
    </citation>
    <scope>NUCLEOTIDE SEQUENCE [LARGE SCALE GENOMIC DNA]</scope>
    <source>
        <strain evidence="3 4">E262AT.01</strain>
    </source>
</reference>
<organism evidence="3 4">
    <name type="scientific">Novymonas esmeraldas</name>
    <dbReference type="NCBI Taxonomy" id="1808958"/>
    <lineage>
        <taxon>Eukaryota</taxon>
        <taxon>Discoba</taxon>
        <taxon>Euglenozoa</taxon>
        <taxon>Kinetoplastea</taxon>
        <taxon>Metakinetoplastina</taxon>
        <taxon>Trypanosomatida</taxon>
        <taxon>Trypanosomatidae</taxon>
        <taxon>Novymonas</taxon>
    </lineage>
</organism>
<dbReference type="PANTHER" id="PTHR21567">
    <property type="entry name" value="CLASP"/>
    <property type="match status" value="1"/>
</dbReference>
<dbReference type="Proteomes" id="UP001430356">
    <property type="component" value="Unassembled WGS sequence"/>
</dbReference>
<dbReference type="SUPFAM" id="SSF48371">
    <property type="entry name" value="ARM repeat"/>
    <property type="match status" value="1"/>
</dbReference>
<dbReference type="InterPro" id="IPR034085">
    <property type="entry name" value="TOG"/>
</dbReference>
<gene>
    <name evidence="3" type="ORF">NESM_000015700</name>
</gene>
<dbReference type="Pfam" id="PF12348">
    <property type="entry name" value="CLASP_N"/>
    <property type="match status" value="1"/>
</dbReference>
<dbReference type="InterPro" id="IPR011989">
    <property type="entry name" value="ARM-like"/>
</dbReference>
<feature type="compositionally biased region" description="Pro residues" evidence="1">
    <location>
        <begin position="713"/>
        <end position="728"/>
    </location>
</feature>
<evidence type="ECO:0000313" key="3">
    <source>
        <dbReference type="EMBL" id="KAK7199699.1"/>
    </source>
</evidence>
<dbReference type="GO" id="GO:0005819">
    <property type="term" value="C:spindle"/>
    <property type="evidence" value="ECO:0007669"/>
    <property type="project" value="UniProtKB-ARBA"/>
</dbReference>
<proteinExistence type="predicted"/>
<dbReference type="PANTHER" id="PTHR21567:SF9">
    <property type="entry name" value="CLIP-ASSOCIATING PROTEIN"/>
    <property type="match status" value="1"/>
</dbReference>
<feature type="compositionally biased region" description="Basic and acidic residues" evidence="1">
    <location>
        <begin position="674"/>
        <end position="683"/>
    </location>
</feature>
<evidence type="ECO:0000313" key="4">
    <source>
        <dbReference type="Proteomes" id="UP001430356"/>
    </source>
</evidence>
<dbReference type="AlphaFoldDB" id="A0AAW0F276"/>
<keyword evidence="4" id="KW-1185">Reference proteome</keyword>